<proteinExistence type="inferred from homology"/>
<comment type="caution">
    <text evidence="13">The sequence shown here is derived from an EMBL/GenBank/DDBJ whole genome shotgun (WGS) entry which is preliminary data.</text>
</comment>
<evidence type="ECO:0000256" key="5">
    <source>
        <dbReference type="ARBA" id="ARBA00022741"/>
    </source>
</evidence>
<keyword evidence="9 10" id="KW-0342">GTP-binding</keyword>
<keyword evidence="6 10" id="KW-0378">Hydrolase</keyword>
<dbReference type="Gene3D" id="3.30.1360.120">
    <property type="entry name" value="Probable tRNA modification gtpase trme, domain 1"/>
    <property type="match status" value="1"/>
</dbReference>
<evidence type="ECO:0000256" key="10">
    <source>
        <dbReference type="HAMAP-Rule" id="MF_00379"/>
    </source>
</evidence>
<dbReference type="GO" id="GO:0005525">
    <property type="term" value="F:GTP binding"/>
    <property type="evidence" value="ECO:0007669"/>
    <property type="project" value="UniProtKB-UniRule"/>
</dbReference>
<feature type="binding site" evidence="10">
    <location>
        <position position="252"/>
    </location>
    <ligand>
        <name>K(+)</name>
        <dbReference type="ChEBI" id="CHEBI:29103"/>
    </ligand>
</feature>
<evidence type="ECO:0000313" key="14">
    <source>
        <dbReference type="Proteomes" id="UP000823638"/>
    </source>
</evidence>
<evidence type="ECO:0000259" key="12">
    <source>
        <dbReference type="PROSITE" id="PS51709"/>
    </source>
</evidence>
<dbReference type="GO" id="GO:0002098">
    <property type="term" value="P:tRNA wobble uridine modification"/>
    <property type="evidence" value="ECO:0007669"/>
    <property type="project" value="TreeGrafter"/>
</dbReference>
<dbReference type="SUPFAM" id="SSF52540">
    <property type="entry name" value="P-loop containing nucleoside triphosphate hydrolases"/>
    <property type="match status" value="1"/>
</dbReference>
<dbReference type="EC" id="3.6.-.-" evidence="10"/>
<feature type="binding site" evidence="10">
    <location>
        <begin position="233"/>
        <end position="238"/>
    </location>
    <ligand>
        <name>GTP</name>
        <dbReference type="ChEBI" id="CHEBI:37565"/>
    </ligand>
</feature>
<feature type="binding site" evidence="10">
    <location>
        <position position="254"/>
    </location>
    <ligand>
        <name>K(+)</name>
        <dbReference type="ChEBI" id="CHEBI:29103"/>
    </ligand>
</feature>
<dbReference type="PANTHER" id="PTHR42714:SF2">
    <property type="entry name" value="TRNA MODIFICATION GTPASE GTPBP3, MITOCHONDRIAL"/>
    <property type="match status" value="1"/>
</dbReference>
<comment type="caution">
    <text evidence="10">Lacks conserved residue(s) required for the propagation of feature annotation.</text>
</comment>
<gene>
    <name evidence="10 13" type="primary">mnmE</name>
    <name evidence="10" type="synonym">trmE</name>
    <name evidence="13" type="ORF">IAA81_04345</name>
</gene>
<dbReference type="InterPro" id="IPR006073">
    <property type="entry name" value="GTP-bd"/>
</dbReference>
<feature type="binding site" evidence="10">
    <location>
        <position position="27"/>
    </location>
    <ligand>
        <name>(6S)-5-formyl-5,6,7,8-tetrahydrofolate</name>
        <dbReference type="ChEBI" id="CHEBI:57457"/>
    </ligand>
</feature>
<feature type="binding site" evidence="10">
    <location>
        <position position="257"/>
    </location>
    <ligand>
        <name>K(+)</name>
        <dbReference type="ChEBI" id="CHEBI:29103"/>
    </ligand>
</feature>
<evidence type="ECO:0000256" key="11">
    <source>
        <dbReference type="RuleBase" id="RU003313"/>
    </source>
</evidence>
<dbReference type="HAMAP" id="MF_00379">
    <property type="entry name" value="GTPase_MnmE"/>
    <property type="match status" value="1"/>
</dbReference>
<feature type="binding site" evidence="10">
    <location>
        <position position="128"/>
    </location>
    <ligand>
        <name>(6S)-5-formyl-5,6,7,8-tetrahydrofolate</name>
        <dbReference type="ChEBI" id="CHEBI:57457"/>
    </ligand>
</feature>
<evidence type="ECO:0000256" key="1">
    <source>
        <dbReference type="ARBA" id="ARBA00011043"/>
    </source>
</evidence>
<dbReference type="InterPro" id="IPR027368">
    <property type="entry name" value="MnmE_dom2"/>
</dbReference>
<keyword evidence="8 10" id="KW-0630">Potassium</keyword>
<comment type="subcellular location">
    <subcellularLocation>
        <location evidence="10">Cytoplasm</location>
    </subcellularLocation>
</comment>
<reference evidence="13" key="2">
    <citation type="journal article" date="2021" name="PeerJ">
        <title>Extensive microbial diversity within the chicken gut microbiome revealed by metagenomics and culture.</title>
        <authorList>
            <person name="Gilroy R."/>
            <person name="Ravi A."/>
            <person name="Getino M."/>
            <person name="Pursley I."/>
            <person name="Horton D.L."/>
            <person name="Alikhan N.F."/>
            <person name="Baker D."/>
            <person name="Gharbi K."/>
            <person name="Hall N."/>
            <person name="Watson M."/>
            <person name="Adriaenssens E.M."/>
            <person name="Foster-Nyarko E."/>
            <person name="Jarju S."/>
            <person name="Secka A."/>
            <person name="Antonio M."/>
            <person name="Oren A."/>
            <person name="Chaudhuri R.R."/>
            <person name="La Ragione R."/>
            <person name="Hildebrand F."/>
            <person name="Pallen M.J."/>
        </authorList>
    </citation>
    <scope>NUCLEOTIDE SEQUENCE</scope>
    <source>
        <strain evidence="13">10532</strain>
    </source>
</reference>
<keyword evidence="4 10" id="KW-0479">Metal-binding</keyword>
<dbReference type="CDD" id="cd14858">
    <property type="entry name" value="TrmE_N"/>
    <property type="match status" value="1"/>
</dbReference>
<comment type="function">
    <text evidence="10">Exhibits a very high intrinsic GTPase hydrolysis rate. Involved in the addition of a carboxymethylaminomethyl (cmnm) group at the wobble position (U34) of certain tRNAs, forming tRNA-cmnm(5)s(2)U34.</text>
</comment>
<evidence type="ECO:0000256" key="7">
    <source>
        <dbReference type="ARBA" id="ARBA00022842"/>
    </source>
</evidence>
<dbReference type="InterPro" id="IPR005225">
    <property type="entry name" value="Small_GTP-bd"/>
</dbReference>
<feature type="binding site" evidence="10">
    <location>
        <position position="258"/>
    </location>
    <ligand>
        <name>Mg(2+)</name>
        <dbReference type="ChEBI" id="CHEBI:18420"/>
    </ligand>
</feature>
<evidence type="ECO:0000256" key="2">
    <source>
        <dbReference type="ARBA" id="ARBA00022490"/>
    </source>
</evidence>
<evidence type="ECO:0000313" key="13">
    <source>
        <dbReference type="EMBL" id="MBO8457442.1"/>
    </source>
</evidence>
<dbReference type="Pfam" id="PF10396">
    <property type="entry name" value="TrmE_N"/>
    <property type="match status" value="1"/>
</dbReference>
<reference evidence="13" key="1">
    <citation type="submission" date="2020-10" db="EMBL/GenBank/DDBJ databases">
        <authorList>
            <person name="Gilroy R."/>
        </authorList>
    </citation>
    <scope>NUCLEOTIDE SEQUENCE</scope>
    <source>
        <strain evidence="13">10532</strain>
    </source>
</reference>
<keyword evidence="7 10" id="KW-0460">Magnesium</keyword>
<dbReference type="GO" id="GO:0005829">
    <property type="term" value="C:cytosol"/>
    <property type="evidence" value="ECO:0007669"/>
    <property type="project" value="TreeGrafter"/>
</dbReference>
<dbReference type="SUPFAM" id="SSF116878">
    <property type="entry name" value="TrmE connector domain"/>
    <property type="match status" value="1"/>
</dbReference>
<dbReference type="Gene3D" id="3.40.50.300">
    <property type="entry name" value="P-loop containing nucleotide triphosphate hydrolases"/>
    <property type="match status" value="1"/>
</dbReference>
<dbReference type="GO" id="GO:0030488">
    <property type="term" value="P:tRNA methylation"/>
    <property type="evidence" value="ECO:0007669"/>
    <property type="project" value="TreeGrafter"/>
</dbReference>
<feature type="binding site" evidence="10">
    <location>
        <position position="237"/>
    </location>
    <ligand>
        <name>Mg(2+)</name>
        <dbReference type="ChEBI" id="CHEBI:18420"/>
    </ligand>
</feature>
<dbReference type="NCBIfam" id="TIGR00231">
    <property type="entry name" value="small_GTP"/>
    <property type="match status" value="1"/>
</dbReference>
<feature type="binding site" evidence="10">
    <location>
        <begin position="277"/>
        <end position="280"/>
    </location>
    <ligand>
        <name>GTP</name>
        <dbReference type="ChEBI" id="CHEBI:37565"/>
    </ligand>
</feature>
<organism evidence="13 14">
    <name type="scientific">Candidatus Gallitreponema excrementavium</name>
    <dbReference type="NCBI Taxonomy" id="2840840"/>
    <lineage>
        <taxon>Bacteria</taxon>
        <taxon>Pseudomonadati</taxon>
        <taxon>Spirochaetota</taxon>
        <taxon>Spirochaetia</taxon>
        <taxon>Spirochaetales</taxon>
        <taxon>Candidatus Gallitreponema</taxon>
    </lineage>
</organism>
<dbReference type="PROSITE" id="PS51709">
    <property type="entry name" value="G_TRME"/>
    <property type="match status" value="1"/>
</dbReference>
<dbReference type="Pfam" id="PF01926">
    <property type="entry name" value="MMR_HSR1"/>
    <property type="match status" value="1"/>
</dbReference>
<dbReference type="Gene3D" id="1.20.120.430">
    <property type="entry name" value="tRNA modification GTPase MnmE domain 2"/>
    <property type="match status" value="1"/>
</dbReference>
<feature type="binding site" evidence="10">
    <location>
        <position position="89"/>
    </location>
    <ligand>
        <name>(6S)-5-formyl-5,6,7,8-tetrahydrofolate</name>
        <dbReference type="ChEBI" id="CHEBI:57457"/>
    </ligand>
</feature>
<evidence type="ECO:0000256" key="6">
    <source>
        <dbReference type="ARBA" id="ARBA00022801"/>
    </source>
</evidence>
<evidence type="ECO:0000256" key="3">
    <source>
        <dbReference type="ARBA" id="ARBA00022694"/>
    </source>
</evidence>
<keyword evidence="2 10" id="KW-0963">Cytoplasm</keyword>
<dbReference type="InterPro" id="IPR018948">
    <property type="entry name" value="GTP-bd_TrmE_N"/>
</dbReference>
<keyword evidence="3 10" id="KW-0819">tRNA processing</keyword>
<dbReference type="InterPro" id="IPR027417">
    <property type="entry name" value="P-loop_NTPase"/>
</dbReference>
<dbReference type="AlphaFoldDB" id="A0A9D9N204"/>
<dbReference type="GO" id="GO:0003924">
    <property type="term" value="F:GTPase activity"/>
    <property type="evidence" value="ECO:0007669"/>
    <property type="project" value="UniProtKB-UniRule"/>
</dbReference>
<dbReference type="GO" id="GO:0046872">
    <property type="term" value="F:metal ion binding"/>
    <property type="evidence" value="ECO:0007669"/>
    <property type="project" value="UniProtKB-KW"/>
</dbReference>
<feature type="domain" description="TrmE-type G" evidence="12">
    <location>
        <begin position="223"/>
        <end position="373"/>
    </location>
</feature>
<dbReference type="InterPro" id="IPR031168">
    <property type="entry name" value="G_TrmE"/>
</dbReference>
<feature type="binding site" evidence="10">
    <location>
        <position position="233"/>
    </location>
    <ligand>
        <name>K(+)</name>
        <dbReference type="ChEBI" id="CHEBI:29103"/>
    </ligand>
</feature>
<dbReference type="FunFam" id="3.40.50.300:FF:001376">
    <property type="entry name" value="tRNA modification GTPase MnmE"/>
    <property type="match status" value="1"/>
</dbReference>
<keyword evidence="5 10" id="KW-0547">Nucleotide-binding</keyword>
<dbReference type="InterPro" id="IPR025867">
    <property type="entry name" value="MnmE_helical"/>
</dbReference>
<comment type="similarity">
    <text evidence="1 10 11">Belongs to the TRAFAC class TrmE-Era-EngA-EngB-Septin-like GTPase superfamily. TrmE GTPase family.</text>
</comment>
<dbReference type="EMBL" id="JADIMM010000062">
    <property type="protein sequence ID" value="MBO8457442.1"/>
    <property type="molecule type" value="Genomic_DNA"/>
</dbReference>
<protein>
    <recommendedName>
        <fullName evidence="10">tRNA modification GTPase MnmE</fullName>
        <ecNumber evidence="10">3.6.-.-</ecNumber>
    </recommendedName>
</protein>
<dbReference type="NCBIfam" id="TIGR00450">
    <property type="entry name" value="mnmE_trmE_thdF"/>
    <property type="match status" value="1"/>
</dbReference>
<accession>A0A9D9N204</accession>
<name>A0A9D9N204_9SPIR</name>
<dbReference type="Pfam" id="PF12631">
    <property type="entry name" value="MnmE_helical"/>
    <property type="match status" value="1"/>
</dbReference>
<dbReference type="Proteomes" id="UP000823638">
    <property type="component" value="Unassembled WGS sequence"/>
</dbReference>
<sequence>MGKKYFLDEPIAAIATALVPSALGIVRVSGKDSIRILSGVFSRPEALLEAPGNTLVHGWIQKSSGEKIDETLVAVYRAPKSFTGEESAEIICHGGVNVVTGIFSLLKEAGFRQAEGGEFSFRAFANGKTDLSRAEAIREIIDSKSDEARDRAVSRLSGTLYKEIKRIKEKIIECLASLEVQIDYPEDELAAGEKFNPQSLLEAAKELKKISGTWKSQKLYQDGAKVVLCGKTNAGKSSLFNILVKEERAIVSDIHGTTRDWLENWTSVKGIPVRLFDTAGIRETEDKIEEIGVSRSKQLAEEGDLILYLADGRDFVEQTEADFINTYREKMILVWNKTDAPDCRDIPPGWIGISTKTGNGVEALCEAVFEKLTGSRGENFDSGTKASVGSLRQKEAVERAATHSERAVGFFNQCLEFDVIAQEMQEALEALGEITGETVAEDILGDLFSRFCVGK</sequence>
<dbReference type="InterPro" id="IPR027266">
    <property type="entry name" value="TrmE/GcvT-like"/>
</dbReference>
<dbReference type="SUPFAM" id="SSF103025">
    <property type="entry name" value="Folate-binding domain"/>
    <property type="match status" value="1"/>
</dbReference>
<dbReference type="InterPro" id="IPR004520">
    <property type="entry name" value="GTPase_MnmE"/>
</dbReference>
<evidence type="ECO:0000256" key="8">
    <source>
        <dbReference type="ARBA" id="ARBA00022958"/>
    </source>
</evidence>
<dbReference type="PANTHER" id="PTHR42714">
    <property type="entry name" value="TRNA MODIFICATION GTPASE GTPBP3"/>
    <property type="match status" value="1"/>
</dbReference>
<dbReference type="CDD" id="cd04164">
    <property type="entry name" value="trmE"/>
    <property type="match status" value="1"/>
</dbReference>
<evidence type="ECO:0000256" key="4">
    <source>
        <dbReference type="ARBA" id="ARBA00022723"/>
    </source>
</evidence>
<feature type="binding site" evidence="10">
    <location>
        <position position="455"/>
    </location>
    <ligand>
        <name>(6S)-5-formyl-5,6,7,8-tetrahydrofolate</name>
        <dbReference type="ChEBI" id="CHEBI:57457"/>
    </ligand>
</feature>
<evidence type="ECO:0000256" key="9">
    <source>
        <dbReference type="ARBA" id="ARBA00023134"/>
    </source>
</evidence>
<comment type="subunit">
    <text evidence="10">Homodimer. Heterotetramer of two MnmE and two MnmG subunits.</text>
</comment>
<feature type="binding site" evidence="10">
    <location>
        <begin position="252"/>
        <end position="258"/>
    </location>
    <ligand>
        <name>GTP</name>
        <dbReference type="ChEBI" id="CHEBI:37565"/>
    </ligand>
</feature>
<comment type="cofactor">
    <cofactor evidence="10">
        <name>K(+)</name>
        <dbReference type="ChEBI" id="CHEBI:29103"/>
    </cofactor>
    <text evidence="10">Binds 1 potassium ion per subunit.</text>
</comment>